<dbReference type="Proteomes" id="UP000325286">
    <property type="component" value="Chromosome"/>
</dbReference>
<dbReference type="RefSeq" id="WP_068131523.1">
    <property type="nucleotide sequence ID" value="NZ_LWSJ01000013.1"/>
</dbReference>
<evidence type="ECO:0008006" key="3">
    <source>
        <dbReference type="Google" id="ProtNLM"/>
    </source>
</evidence>
<dbReference type="AlphaFoldDB" id="A0A5B9QWJ9"/>
<gene>
    <name evidence="1" type="ORF">UC8_43130</name>
</gene>
<dbReference type="Gene3D" id="2.60.120.430">
    <property type="entry name" value="Galactose-binding lectin"/>
    <property type="match status" value="1"/>
</dbReference>
<accession>A0A5B9QWJ9</accession>
<sequence>MTRSTYLPLLPLAFAVLTIVPVVGRADAPLRTLNGRYAEIVTDLPSTPATDALPAAIDAAVPQWIRFWRRPAACVDGWKMTVYLMGDKSDFERRGLIPATLPDFPHGFQMGDQAWAVAQRSDYFTRHLVLHETFHGFAAHVFGGVGPNWFAEGTAEMMATHKGSGAAIRVPSIPADRQSVPFWGRFKLISQRRDEQRMPTLETVLRRRDLFYRNVEPYAWSWSAVVMMTMYPEYLQALIEASQRAPDRSYSFTREFQEKLAVPGPAMQARWQLLLSEFDYGYDTRRNRVDWPADPPEWDRQPGRVRIAAQRGWQLAGVWVTAGTKLRLTASGRYSLGETPRRWVCEPQGVTVRYHRGRPLGMVLAALVPRDVSGSETLPGVQIEAIGRQATITAKRDSWLLLRIGDDPAALADNSGVTTVNFQIRE</sequence>
<keyword evidence="2" id="KW-1185">Reference proteome</keyword>
<name>A0A5B9QWJ9_9BACT</name>
<dbReference type="KEGG" id="rul:UC8_43130"/>
<evidence type="ECO:0000313" key="2">
    <source>
        <dbReference type="Proteomes" id="UP000325286"/>
    </source>
</evidence>
<organism evidence="1 2">
    <name type="scientific">Roseimaritima ulvae</name>
    <dbReference type="NCBI Taxonomy" id="980254"/>
    <lineage>
        <taxon>Bacteria</taxon>
        <taxon>Pseudomonadati</taxon>
        <taxon>Planctomycetota</taxon>
        <taxon>Planctomycetia</taxon>
        <taxon>Pirellulales</taxon>
        <taxon>Pirellulaceae</taxon>
        <taxon>Roseimaritima</taxon>
    </lineage>
</organism>
<reference evidence="1 2" key="1">
    <citation type="submission" date="2019-08" db="EMBL/GenBank/DDBJ databases">
        <title>Deep-cultivation of Planctomycetes and their phenomic and genomic characterization uncovers novel biology.</title>
        <authorList>
            <person name="Wiegand S."/>
            <person name="Jogler M."/>
            <person name="Boedeker C."/>
            <person name="Pinto D."/>
            <person name="Vollmers J."/>
            <person name="Rivas-Marin E."/>
            <person name="Kohn T."/>
            <person name="Peeters S.H."/>
            <person name="Heuer A."/>
            <person name="Rast P."/>
            <person name="Oberbeckmann S."/>
            <person name="Bunk B."/>
            <person name="Jeske O."/>
            <person name="Meyerdierks A."/>
            <person name="Storesund J.E."/>
            <person name="Kallscheuer N."/>
            <person name="Luecker S."/>
            <person name="Lage O.M."/>
            <person name="Pohl T."/>
            <person name="Merkel B.J."/>
            <person name="Hornburger P."/>
            <person name="Mueller R.-W."/>
            <person name="Bruemmer F."/>
            <person name="Labrenz M."/>
            <person name="Spormann A.M."/>
            <person name="Op den Camp H."/>
            <person name="Overmann J."/>
            <person name="Amann R."/>
            <person name="Jetten M.S.M."/>
            <person name="Mascher T."/>
            <person name="Medema M.H."/>
            <person name="Devos D.P."/>
            <person name="Kaster A.-K."/>
            <person name="Ovreas L."/>
            <person name="Rohde M."/>
            <person name="Galperin M.Y."/>
            <person name="Jogler C."/>
        </authorList>
    </citation>
    <scope>NUCLEOTIDE SEQUENCE [LARGE SCALE GENOMIC DNA]</scope>
    <source>
        <strain evidence="1 2">UC8</strain>
    </source>
</reference>
<dbReference type="EMBL" id="CP042914">
    <property type="protein sequence ID" value="QEG42279.1"/>
    <property type="molecule type" value="Genomic_DNA"/>
</dbReference>
<evidence type="ECO:0000313" key="1">
    <source>
        <dbReference type="EMBL" id="QEG42279.1"/>
    </source>
</evidence>
<proteinExistence type="predicted"/>
<protein>
    <recommendedName>
        <fullName evidence="3">DUF1570 domain-containing protein</fullName>
    </recommendedName>
</protein>